<accession>A0ACC1TMG9</accession>
<reference evidence="1" key="1">
    <citation type="submission" date="2022-09" db="EMBL/GenBank/DDBJ databases">
        <title>A Global Phylogenomic Analysis of the Shiitake Genus Lentinula.</title>
        <authorList>
            <consortium name="DOE Joint Genome Institute"/>
            <person name="Sierra-Patev S."/>
            <person name="Min B."/>
            <person name="Naranjo-Ortiz M."/>
            <person name="Looney B."/>
            <person name="Konkel Z."/>
            <person name="Slot J.C."/>
            <person name="Sakamoto Y."/>
            <person name="Steenwyk J.L."/>
            <person name="Rokas A."/>
            <person name="Carro J."/>
            <person name="Camarero S."/>
            <person name="Ferreira P."/>
            <person name="Molpeceres G."/>
            <person name="Ruiz-Duenas F.J."/>
            <person name="Serrano A."/>
            <person name="Henrissat B."/>
            <person name="Drula E."/>
            <person name="Hughes K.W."/>
            <person name="Mata J.L."/>
            <person name="Ishikawa N.K."/>
            <person name="Vargas-Isla R."/>
            <person name="Ushijima S."/>
            <person name="Smith C.A."/>
            <person name="Ahrendt S."/>
            <person name="Andreopoulos W."/>
            <person name="He G."/>
            <person name="Labutti K."/>
            <person name="Lipzen A."/>
            <person name="Ng V."/>
            <person name="Riley R."/>
            <person name="Sandor L."/>
            <person name="Barry K."/>
            <person name="Martinez A.T."/>
            <person name="Xiao Y."/>
            <person name="Gibbons J.G."/>
            <person name="Terashima K."/>
            <person name="Grigoriev I.V."/>
            <person name="Hibbett D.S."/>
        </authorList>
    </citation>
    <scope>NUCLEOTIDE SEQUENCE</scope>
    <source>
        <strain evidence="1">TMI1499</strain>
    </source>
</reference>
<evidence type="ECO:0000313" key="2">
    <source>
        <dbReference type="Proteomes" id="UP001163835"/>
    </source>
</evidence>
<protein>
    <submittedName>
        <fullName evidence="1">Uncharacterized protein</fullName>
    </submittedName>
</protein>
<keyword evidence="2" id="KW-1185">Reference proteome</keyword>
<proteinExistence type="predicted"/>
<name>A0ACC1TMG9_9AGAR</name>
<dbReference type="EMBL" id="MU795547">
    <property type="protein sequence ID" value="KAJ3805695.1"/>
    <property type="molecule type" value="Genomic_DNA"/>
</dbReference>
<dbReference type="Proteomes" id="UP001163835">
    <property type="component" value="Unassembled WGS sequence"/>
</dbReference>
<sequence length="168" mass="18617">MLHSTPAHHVSWTISKDVRHRYDELLHSQTSSTSILLELNMLDEQDSQDVDHQELEQFRKAQEQEPVFASQHKHAHASPPLKGPSKRKRLTKTATQPVTSDIVAGEVPQIVCLVFPPAQPAPCHLMTLPSDFPFLDSTSSFVMAGKHEQISLVQGPASLAQLAEVMGQ</sequence>
<evidence type="ECO:0000313" key="1">
    <source>
        <dbReference type="EMBL" id="KAJ3805695.1"/>
    </source>
</evidence>
<comment type="caution">
    <text evidence="1">The sequence shown here is derived from an EMBL/GenBank/DDBJ whole genome shotgun (WGS) entry which is preliminary data.</text>
</comment>
<organism evidence="1 2">
    <name type="scientific">Lentinula aff. lateritia</name>
    <dbReference type="NCBI Taxonomy" id="2804960"/>
    <lineage>
        <taxon>Eukaryota</taxon>
        <taxon>Fungi</taxon>
        <taxon>Dikarya</taxon>
        <taxon>Basidiomycota</taxon>
        <taxon>Agaricomycotina</taxon>
        <taxon>Agaricomycetes</taxon>
        <taxon>Agaricomycetidae</taxon>
        <taxon>Agaricales</taxon>
        <taxon>Marasmiineae</taxon>
        <taxon>Omphalotaceae</taxon>
        <taxon>Lentinula</taxon>
    </lineage>
</organism>
<gene>
    <name evidence="1" type="ORF">F5876DRAFT_81495</name>
</gene>